<dbReference type="OrthoDB" id="326847at2759"/>
<evidence type="ECO:0000313" key="4">
    <source>
        <dbReference type="Proteomes" id="UP000785679"/>
    </source>
</evidence>
<protein>
    <submittedName>
        <fullName evidence="3">Uncharacterized protein</fullName>
    </submittedName>
</protein>
<gene>
    <name evidence="3" type="ORF">FGO68_gene12388</name>
</gene>
<evidence type="ECO:0000256" key="2">
    <source>
        <dbReference type="SAM" id="MobiDB-lite"/>
    </source>
</evidence>
<feature type="coiled-coil region" evidence="1">
    <location>
        <begin position="907"/>
        <end position="964"/>
    </location>
</feature>
<feature type="region of interest" description="Disordered" evidence="2">
    <location>
        <begin position="87"/>
        <end position="108"/>
    </location>
</feature>
<feature type="region of interest" description="Disordered" evidence="2">
    <location>
        <begin position="350"/>
        <end position="372"/>
    </location>
</feature>
<dbReference type="EMBL" id="RRYP01002436">
    <property type="protein sequence ID" value="TNV84768.1"/>
    <property type="molecule type" value="Genomic_DNA"/>
</dbReference>
<keyword evidence="1" id="KW-0175">Coiled coil</keyword>
<feature type="compositionally biased region" description="Polar residues" evidence="2">
    <location>
        <begin position="350"/>
        <end position="363"/>
    </location>
</feature>
<reference evidence="3" key="1">
    <citation type="submission" date="2019-06" db="EMBL/GenBank/DDBJ databases">
        <authorList>
            <person name="Zheng W."/>
        </authorList>
    </citation>
    <scope>NUCLEOTIDE SEQUENCE</scope>
    <source>
        <strain evidence="3">QDHG01</strain>
    </source>
</reference>
<evidence type="ECO:0000313" key="3">
    <source>
        <dbReference type="EMBL" id="TNV84768.1"/>
    </source>
</evidence>
<accession>A0A8J8T826</accession>
<dbReference type="AlphaFoldDB" id="A0A8J8T826"/>
<evidence type="ECO:0000256" key="1">
    <source>
        <dbReference type="SAM" id="Coils"/>
    </source>
</evidence>
<feature type="coiled-coil region" evidence="1">
    <location>
        <begin position="734"/>
        <end position="761"/>
    </location>
</feature>
<proteinExistence type="predicted"/>
<name>A0A8J8T826_HALGN</name>
<dbReference type="Proteomes" id="UP000785679">
    <property type="component" value="Unassembled WGS sequence"/>
</dbReference>
<feature type="coiled-coil region" evidence="1">
    <location>
        <begin position="808"/>
        <end position="835"/>
    </location>
</feature>
<sequence length="982" mass="111183">MEHKREISPPDYPDQLTDALSNIQVGQANQKGKCIISSTISFLRPVEGRGDTTDHGSSNAHLIDSPTLGYGRHDNKNAMSPFGNFSTSGGGNGSHGLNPMSAGKDSQRPRLPQYLQGQQFAGATVQSAIPGPRGGGIMTSRGMKRLNLGAHLPTSQAIITRPNLMRSPVQQMPGAITNKNIASSNINPEFILSSNESNQLNQTVDQDDIALSDRSSRPFTQAMLPFASARQSNNSFITKTSLKDAETFEKDMNRIMTLVSGIEQDYAFQKINESLAKKKQNLSSSIQLMPALNKQGIEINNKRSRQINNGQFELGSTRYLKRLHKRNISHYQSLNQTSLVMSAYTNGSPQNLHQKAAMSSSATKPKKRDTHKHQSNNVMIDYHLESIQSLAGSGGEQGDTPLNNNGTINQVFQSKETMLQLPNSVAFDSEDDTFRDPLLYKSPEIPINESIMPANFPSSQNNASPFNVQRSQGFTQRSINLPSINLQAGSIMGGQQNTTTLLSEFAKSVRGSANAQNLFPTMENRKILMHVNKPIPPYMVFQRLKKSTLSQLGQDYDKRENESISQHLIEFDKMLIQIFNQRKERFTQHEIQEGYINLTEEEMEGTKQVDIDKTFINRDEDQVRESSYKFLIKDLRELREYYKQTLNMVFQKMEDLTHNFAQERNFFLNKAHEDELLIKELEESSIALERKFAAEKVFTDQMFIKAEVSKICSRSIFKFDQDFVNQIPKSVPQKGSAEERLVVITEKRNKLKQKLNDLRQLTTYDKKLFLQTIDMLENKVSELLASQGYLKNSNIQLDKENKDSAIRIQEQIIELDQLKTRLAVLEIDNSFLEKVLTHKEQGSHVSIYEYESVKSEVDILKSQLSTSQSKQSILESQKASLKQEIVGLKTSIEYICSQMESSIAATMEVAERRLKEMGRQLNRVQETFNDTIVYSNKTLYAEEVYKLRAQVQKLQRQNGALEGKMKIINDGRASFEQQQNII</sequence>
<comment type="caution">
    <text evidence="3">The sequence shown here is derived from an EMBL/GenBank/DDBJ whole genome shotgun (WGS) entry which is preliminary data.</text>
</comment>
<keyword evidence="4" id="KW-1185">Reference proteome</keyword>
<organism evidence="3 4">
    <name type="scientific">Halteria grandinella</name>
    <dbReference type="NCBI Taxonomy" id="5974"/>
    <lineage>
        <taxon>Eukaryota</taxon>
        <taxon>Sar</taxon>
        <taxon>Alveolata</taxon>
        <taxon>Ciliophora</taxon>
        <taxon>Intramacronucleata</taxon>
        <taxon>Spirotrichea</taxon>
        <taxon>Stichotrichia</taxon>
        <taxon>Sporadotrichida</taxon>
        <taxon>Halteriidae</taxon>
        <taxon>Halteria</taxon>
    </lineage>
</organism>